<dbReference type="Proteomes" id="UP000041254">
    <property type="component" value="Unassembled WGS sequence"/>
</dbReference>
<accession>A0A0G4GZJ3</accession>
<feature type="domain" description="H15" evidence="7">
    <location>
        <begin position="129"/>
        <end position="200"/>
    </location>
</feature>
<dbReference type="GO" id="GO:0005634">
    <property type="term" value="C:nucleus"/>
    <property type="evidence" value="ECO:0007669"/>
    <property type="project" value="UniProtKB-SubCell"/>
</dbReference>
<gene>
    <name evidence="8" type="ORF">Vbra_10504</name>
</gene>
<dbReference type="InterPro" id="IPR036390">
    <property type="entry name" value="WH_DNA-bd_sf"/>
</dbReference>
<dbReference type="GO" id="GO:0031492">
    <property type="term" value="F:nucleosomal DNA binding"/>
    <property type="evidence" value="ECO:0007669"/>
    <property type="project" value="TreeGrafter"/>
</dbReference>
<evidence type="ECO:0000313" key="8">
    <source>
        <dbReference type="EMBL" id="CEM36445.1"/>
    </source>
</evidence>
<dbReference type="GO" id="GO:0006334">
    <property type="term" value="P:nucleosome assembly"/>
    <property type="evidence" value="ECO:0007669"/>
    <property type="project" value="InterPro"/>
</dbReference>
<reference evidence="8 9" key="1">
    <citation type="submission" date="2014-11" db="EMBL/GenBank/DDBJ databases">
        <authorList>
            <person name="Zhu J."/>
            <person name="Qi W."/>
            <person name="Song R."/>
        </authorList>
    </citation>
    <scope>NUCLEOTIDE SEQUENCE [LARGE SCALE GENOMIC DNA]</scope>
</reference>
<keyword evidence="5" id="KW-0539">Nucleus</keyword>
<dbReference type="EMBL" id="CDMY01000891">
    <property type="protein sequence ID" value="CEM36445.1"/>
    <property type="molecule type" value="Genomic_DNA"/>
</dbReference>
<evidence type="ECO:0000256" key="5">
    <source>
        <dbReference type="ARBA" id="ARBA00023242"/>
    </source>
</evidence>
<dbReference type="OrthoDB" id="1110759at2759"/>
<sequence>MYPRHPSVDTSESATTSQQQQPSGPLAMATAAAVGATGNGNGNGGYMSVDEGRVYGQREWKLIIPWLKVGDKVSVLNANPLYVEAKCVEGESAVCTAGGVAEAGAAPKAKAKGKGEAKSGGGKARAAPKHPSFEEMIKEAIGTLKDQSGSSLFAIKKFIQAKYSLDVEDARTKHHLSRSLYKMTEAKKLIMIKASYKLDMNVVGAANLEGRTQETHGRR</sequence>
<evidence type="ECO:0000256" key="1">
    <source>
        <dbReference type="ARBA" id="ARBA00004123"/>
    </source>
</evidence>
<dbReference type="PANTHER" id="PTHR11467">
    <property type="entry name" value="HISTONE H1"/>
    <property type="match status" value="1"/>
</dbReference>
<evidence type="ECO:0000256" key="6">
    <source>
        <dbReference type="SAM" id="MobiDB-lite"/>
    </source>
</evidence>
<keyword evidence="4" id="KW-0238">DNA-binding</keyword>
<name>A0A0G4GZJ3_VITBC</name>
<dbReference type="PROSITE" id="PS51504">
    <property type="entry name" value="H15"/>
    <property type="match status" value="1"/>
</dbReference>
<proteinExistence type="predicted"/>
<dbReference type="Pfam" id="PF00538">
    <property type="entry name" value="Linker_histone"/>
    <property type="match status" value="1"/>
</dbReference>
<comment type="subcellular location">
    <subcellularLocation>
        <location evidence="2">Chromosome</location>
    </subcellularLocation>
    <subcellularLocation>
        <location evidence="1">Nucleus</location>
    </subcellularLocation>
</comment>
<evidence type="ECO:0000256" key="3">
    <source>
        <dbReference type="ARBA" id="ARBA00022454"/>
    </source>
</evidence>
<feature type="region of interest" description="Disordered" evidence="6">
    <location>
        <begin position="1"/>
        <end position="28"/>
    </location>
</feature>
<dbReference type="GO" id="GO:0030261">
    <property type="term" value="P:chromosome condensation"/>
    <property type="evidence" value="ECO:0007669"/>
    <property type="project" value="TreeGrafter"/>
</dbReference>
<dbReference type="SUPFAM" id="SSF46785">
    <property type="entry name" value="Winged helix' DNA-binding domain"/>
    <property type="match status" value="1"/>
</dbReference>
<protein>
    <recommendedName>
        <fullName evidence="7">H15 domain-containing protein</fullName>
    </recommendedName>
</protein>
<dbReference type="CDD" id="cd00073">
    <property type="entry name" value="H15"/>
    <property type="match status" value="1"/>
</dbReference>
<evidence type="ECO:0000259" key="7">
    <source>
        <dbReference type="PROSITE" id="PS51504"/>
    </source>
</evidence>
<dbReference type="Gene3D" id="1.10.10.10">
    <property type="entry name" value="Winged helix-like DNA-binding domain superfamily/Winged helix DNA-binding domain"/>
    <property type="match status" value="1"/>
</dbReference>
<dbReference type="GO" id="GO:0000786">
    <property type="term" value="C:nucleosome"/>
    <property type="evidence" value="ECO:0007669"/>
    <property type="project" value="InterPro"/>
</dbReference>
<feature type="region of interest" description="Disordered" evidence="6">
    <location>
        <begin position="105"/>
        <end position="129"/>
    </location>
</feature>
<organism evidence="8 9">
    <name type="scientific">Vitrella brassicaformis (strain CCMP3155)</name>
    <dbReference type="NCBI Taxonomy" id="1169540"/>
    <lineage>
        <taxon>Eukaryota</taxon>
        <taxon>Sar</taxon>
        <taxon>Alveolata</taxon>
        <taxon>Colpodellida</taxon>
        <taxon>Vitrellaceae</taxon>
        <taxon>Vitrella</taxon>
    </lineage>
</organism>
<evidence type="ECO:0000256" key="4">
    <source>
        <dbReference type="ARBA" id="ARBA00023125"/>
    </source>
</evidence>
<dbReference type="AlphaFoldDB" id="A0A0G4GZJ3"/>
<keyword evidence="9" id="KW-1185">Reference proteome</keyword>
<dbReference type="SMART" id="SM00526">
    <property type="entry name" value="H15"/>
    <property type="match status" value="1"/>
</dbReference>
<dbReference type="InterPro" id="IPR036388">
    <property type="entry name" value="WH-like_DNA-bd_sf"/>
</dbReference>
<dbReference type="InParanoid" id="A0A0G4GZJ3"/>
<dbReference type="PANTHER" id="PTHR11467:SF36">
    <property type="entry name" value="HISTONE 24-RELATED"/>
    <property type="match status" value="1"/>
</dbReference>
<evidence type="ECO:0000256" key="2">
    <source>
        <dbReference type="ARBA" id="ARBA00004286"/>
    </source>
</evidence>
<evidence type="ECO:0000313" key="9">
    <source>
        <dbReference type="Proteomes" id="UP000041254"/>
    </source>
</evidence>
<dbReference type="InterPro" id="IPR005818">
    <property type="entry name" value="Histone_H1/H5_H15"/>
</dbReference>
<dbReference type="GO" id="GO:0003690">
    <property type="term" value="F:double-stranded DNA binding"/>
    <property type="evidence" value="ECO:0007669"/>
    <property type="project" value="TreeGrafter"/>
</dbReference>
<dbReference type="VEuPathDB" id="CryptoDB:Vbra_10504"/>
<dbReference type="GO" id="GO:0045910">
    <property type="term" value="P:negative regulation of DNA recombination"/>
    <property type="evidence" value="ECO:0007669"/>
    <property type="project" value="TreeGrafter"/>
</dbReference>
<feature type="compositionally biased region" description="Low complexity" evidence="6">
    <location>
        <begin position="10"/>
        <end position="28"/>
    </location>
</feature>
<keyword evidence="3" id="KW-0158">Chromosome</keyword>